<keyword evidence="3" id="KW-1185">Reference proteome</keyword>
<feature type="compositionally biased region" description="Basic and acidic residues" evidence="1">
    <location>
        <begin position="1"/>
        <end position="13"/>
    </location>
</feature>
<evidence type="ECO:0000313" key="3">
    <source>
        <dbReference type="Proteomes" id="UP000561459"/>
    </source>
</evidence>
<proteinExistence type="predicted"/>
<feature type="region of interest" description="Disordered" evidence="1">
    <location>
        <begin position="53"/>
        <end position="76"/>
    </location>
</feature>
<gene>
    <name evidence="2" type="ORF">GGR39_003258</name>
</gene>
<reference evidence="2 3" key="1">
    <citation type="submission" date="2020-08" db="EMBL/GenBank/DDBJ databases">
        <title>Genomic Encyclopedia of Type Strains, Phase IV (KMG-IV): sequencing the most valuable type-strain genomes for metagenomic binning, comparative biology and taxonomic classification.</title>
        <authorList>
            <person name="Goeker M."/>
        </authorList>
    </citation>
    <scope>NUCLEOTIDE SEQUENCE [LARGE SCALE GENOMIC DNA]</scope>
    <source>
        <strain evidence="2 3">DSM 27568</strain>
    </source>
</reference>
<name>A0A7W6CAV1_9SPHN</name>
<dbReference type="Proteomes" id="UP000561459">
    <property type="component" value="Unassembled WGS sequence"/>
</dbReference>
<protein>
    <submittedName>
        <fullName evidence="2">Uncharacterized protein YjbJ (UPF0337 family)</fullName>
    </submittedName>
</protein>
<comment type="caution">
    <text evidence="2">The sequence shown here is derived from an EMBL/GenBank/DDBJ whole genome shotgun (WGS) entry which is preliminary data.</text>
</comment>
<organism evidence="2 3">
    <name type="scientific">Novosphingobium fluoreni</name>
    <dbReference type="NCBI Taxonomy" id="1391222"/>
    <lineage>
        <taxon>Bacteria</taxon>
        <taxon>Pseudomonadati</taxon>
        <taxon>Pseudomonadota</taxon>
        <taxon>Alphaproteobacteria</taxon>
        <taxon>Sphingomonadales</taxon>
        <taxon>Sphingomonadaceae</taxon>
        <taxon>Novosphingobium</taxon>
    </lineage>
</organism>
<accession>A0A7W6CAV1</accession>
<dbReference type="EMBL" id="JACIDY010000011">
    <property type="protein sequence ID" value="MBB3941577.1"/>
    <property type="molecule type" value="Genomic_DNA"/>
</dbReference>
<dbReference type="RefSeq" id="WP_183618652.1">
    <property type="nucleotide sequence ID" value="NZ_JACIDY010000011.1"/>
</dbReference>
<evidence type="ECO:0000256" key="1">
    <source>
        <dbReference type="SAM" id="MobiDB-lite"/>
    </source>
</evidence>
<feature type="region of interest" description="Disordered" evidence="1">
    <location>
        <begin position="1"/>
        <end position="40"/>
    </location>
</feature>
<evidence type="ECO:0000313" key="2">
    <source>
        <dbReference type="EMBL" id="MBB3941577.1"/>
    </source>
</evidence>
<dbReference type="AlphaFoldDB" id="A0A7W6CAV1"/>
<feature type="compositionally biased region" description="Basic and acidic residues" evidence="1">
    <location>
        <begin position="28"/>
        <end position="40"/>
    </location>
</feature>
<sequence length="76" mass="8014">MSDASKKPDDRKSVTSTSPDSLPGDAEAAERQAKKAKASVREAIGKLIGDDAEVEQGQADQKAVASNSSKIKKQQE</sequence>